<reference evidence="1" key="1">
    <citation type="submission" date="2023-03" db="EMBL/GenBank/DDBJ databases">
        <title>Massive genome expansion in bonnet fungi (Mycena s.s.) driven by repeated elements and novel gene families across ecological guilds.</title>
        <authorList>
            <consortium name="Lawrence Berkeley National Laboratory"/>
            <person name="Harder C.B."/>
            <person name="Miyauchi S."/>
            <person name="Viragh M."/>
            <person name="Kuo A."/>
            <person name="Thoen E."/>
            <person name="Andreopoulos B."/>
            <person name="Lu D."/>
            <person name="Skrede I."/>
            <person name="Drula E."/>
            <person name="Henrissat B."/>
            <person name="Morin E."/>
            <person name="Kohler A."/>
            <person name="Barry K."/>
            <person name="LaButti K."/>
            <person name="Morin E."/>
            <person name="Salamov A."/>
            <person name="Lipzen A."/>
            <person name="Mereny Z."/>
            <person name="Hegedus B."/>
            <person name="Baldrian P."/>
            <person name="Stursova M."/>
            <person name="Weitz H."/>
            <person name="Taylor A."/>
            <person name="Grigoriev I.V."/>
            <person name="Nagy L.G."/>
            <person name="Martin F."/>
            <person name="Kauserud H."/>
        </authorList>
    </citation>
    <scope>NUCLEOTIDE SEQUENCE</scope>
    <source>
        <strain evidence="1">CBHHK188m</strain>
    </source>
</reference>
<evidence type="ECO:0000313" key="2">
    <source>
        <dbReference type="Proteomes" id="UP001215280"/>
    </source>
</evidence>
<gene>
    <name evidence="1" type="ORF">DFH07DRAFT_963375</name>
</gene>
<protein>
    <submittedName>
        <fullName evidence="1">Uncharacterized protein</fullName>
    </submittedName>
</protein>
<dbReference type="AlphaFoldDB" id="A0AAD7INI6"/>
<dbReference type="EMBL" id="JARJLG010000103">
    <property type="protein sequence ID" value="KAJ7745481.1"/>
    <property type="molecule type" value="Genomic_DNA"/>
</dbReference>
<name>A0AAD7INI6_9AGAR</name>
<keyword evidence="2" id="KW-1185">Reference proteome</keyword>
<sequence length="374" mass="41139">MGLAADWRTTVSASARGSKASTTAIKGKGKTLDNSSIPLGGLTKDDIEACGPPRTGKSKLAARFDWESFKSDVVVISSNEEEKPTFKACKTLYPGKVKVKAPVVTTALTSVASSCFTVVVTSSPTPQASIPAHIKDLWRCVFLPTLNSHVGSSQMPWEEGDLACIKDVFDIVYPRSLYKLEISNPVFTKAQDRVYDHRTWFAGQAVDHVSSFFGTKAFTNAKNPKATIAVYTAYTLQPDGLMLWRNPADEDKDTVEPEGLFESPFMVAIMSSFVKEMMGSLKDYGCLYGAIGLTASTVFSMFLTGELVMNAEQFLHENISTIIDDCVSDVKQLSERCWDSIMMAYSAPLKKKVVMKMAAMESKHCQLYRPRSPY</sequence>
<proteinExistence type="predicted"/>
<comment type="caution">
    <text evidence="1">The sequence shown here is derived from an EMBL/GenBank/DDBJ whole genome shotgun (WGS) entry which is preliminary data.</text>
</comment>
<organism evidence="1 2">
    <name type="scientific">Mycena maculata</name>
    <dbReference type="NCBI Taxonomy" id="230809"/>
    <lineage>
        <taxon>Eukaryota</taxon>
        <taxon>Fungi</taxon>
        <taxon>Dikarya</taxon>
        <taxon>Basidiomycota</taxon>
        <taxon>Agaricomycotina</taxon>
        <taxon>Agaricomycetes</taxon>
        <taxon>Agaricomycetidae</taxon>
        <taxon>Agaricales</taxon>
        <taxon>Marasmiineae</taxon>
        <taxon>Mycenaceae</taxon>
        <taxon>Mycena</taxon>
    </lineage>
</organism>
<evidence type="ECO:0000313" key="1">
    <source>
        <dbReference type="EMBL" id="KAJ7745481.1"/>
    </source>
</evidence>
<accession>A0AAD7INI6</accession>
<dbReference type="Proteomes" id="UP001215280">
    <property type="component" value="Unassembled WGS sequence"/>
</dbReference>